<dbReference type="PANTHER" id="PTHR47706">
    <property type="entry name" value="NMRA-LIKE FAMILY PROTEIN"/>
    <property type="match status" value="1"/>
</dbReference>
<feature type="domain" description="NmrA-like" evidence="3">
    <location>
        <begin position="94"/>
        <end position="346"/>
    </location>
</feature>
<dbReference type="SUPFAM" id="SSF51735">
    <property type="entry name" value="NAD(P)-binding Rossmann-fold domains"/>
    <property type="match status" value="1"/>
</dbReference>
<dbReference type="Pfam" id="PF05368">
    <property type="entry name" value="NmrA"/>
    <property type="match status" value="1"/>
</dbReference>
<dbReference type="Proteomes" id="UP000273854">
    <property type="component" value="Unassembled WGS sequence"/>
</dbReference>
<dbReference type="GO" id="GO:0016491">
    <property type="term" value="F:oxidoreductase activity"/>
    <property type="evidence" value="ECO:0007669"/>
    <property type="project" value="UniProtKB-KW"/>
</dbReference>
<protein>
    <submittedName>
        <fullName evidence="4">NmrA protein</fullName>
    </submittedName>
</protein>
<proteinExistence type="predicted"/>
<reference evidence="4 5" key="1">
    <citation type="submission" date="2018-08" db="EMBL/GenBank/DDBJ databases">
        <title>Recombination of ecologically and evolutionarily significant loci maintains genetic cohesion in the Pseudomonas syringae species complex.</title>
        <authorList>
            <person name="Dillon M."/>
            <person name="Thakur S."/>
            <person name="Almeida R.N.D."/>
            <person name="Weir B.S."/>
            <person name="Guttman D.S."/>
        </authorList>
    </citation>
    <scope>NUCLEOTIDE SEQUENCE [LARGE SCALE GENOMIC DNA]</scope>
    <source>
        <strain evidence="4 5">ICMP 19473</strain>
    </source>
</reference>
<name>A0A3M5PEL7_PSEVI</name>
<dbReference type="InterPro" id="IPR036291">
    <property type="entry name" value="NAD(P)-bd_dom_sf"/>
</dbReference>
<comment type="caution">
    <text evidence="4">The sequence shown here is derived from an EMBL/GenBank/DDBJ whole genome shotgun (WGS) entry which is preliminary data.</text>
</comment>
<evidence type="ECO:0000313" key="5">
    <source>
        <dbReference type="Proteomes" id="UP000273854"/>
    </source>
</evidence>
<keyword evidence="1" id="KW-0521">NADP</keyword>
<dbReference type="InterPro" id="IPR045312">
    <property type="entry name" value="PCBER-like"/>
</dbReference>
<dbReference type="CDD" id="cd05259">
    <property type="entry name" value="PCBER_SDR_a"/>
    <property type="match status" value="1"/>
</dbReference>
<organism evidence="4 5">
    <name type="scientific">Pseudomonas viridiflava</name>
    <name type="common">Phytomonas viridiflava</name>
    <dbReference type="NCBI Taxonomy" id="33069"/>
    <lineage>
        <taxon>Bacteria</taxon>
        <taxon>Pseudomonadati</taxon>
        <taxon>Pseudomonadota</taxon>
        <taxon>Gammaproteobacteria</taxon>
        <taxon>Pseudomonadales</taxon>
        <taxon>Pseudomonadaceae</taxon>
        <taxon>Pseudomonas</taxon>
    </lineage>
</organism>
<accession>A0A3M5PEL7</accession>
<evidence type="ECO:0000256" key="2">
    <source>
        <dbReference type="ARBA" id="ARBA00023002"/>
    </source>
</evidence>
<dbReference type="InterPro" id="IPR051609">
    <property type="entry name" value="NmrA/Isoflavone_reductase-like"/>
</dbReference>
<evidence type="ECO:0000259" key="3">
    <source>
        <dbReference type="Pfam" id="PF05368"/>
    </source>
</evidence>
<dbReference type="PANTHER" id="PTHR47706:SF6">
    <property type="entry name" value="NMRA-LIKE FAMILY PROTEIN (AFU_ORTHOLOGUE AFUA_6G00280)"/>
    <property type="match status" value="1"/>
</dbReference>
<dbReference type="Gene3D" id="3.40.50.720">
    <property type="entry name" value="NAD(P)-binding Rossmann-like Domain"/>
    <property type="match status" value="1"/>
</dbReference>
<sequence>MTHRAVHTQSMQDTQRPAAACVSKHFPPDAIIVFSQGLADCLCLAESLLIGHFFLWYHRCAFLRALPNRASICSSYRQQVSGEIMTEVTQFPPQSILVLGAGELGLPVLRNLARVAKRAPGSTISVLLRDSTINTEVREKKVEIDELRGLGIQMVAADLVNDSIDQLAEVFARFDTVIGCAGMVAGRETPMKLASAALKSGVKRYFPWQFGVDFEVIGRGSPQDLFDAQLDVRELLRAQDKTEWVIISTGMFTSFLFEPVFEVVDFENDTVNALGSLDTSVTLTTPDDIGALTAEIVFFEPRFRNQIVYLSGDTVTYGEIASLLERVLGRPFKRNVWTVPYLLQELEKDPTHHIKKYRAVFAQGRGVAWPKAGTFNAQQSIQVTTAEKWARANLTTSSAQVQ</sequence>
<gene>
    <name evidence="4" type="ORF">ALP40_100390</name>
</gene>
<evidence type="ECO:0000256" key="1">
    <source>
        <dbReference type="ARBA" id="ARBA00022857"/>
    </source>
</evidence>
<dbReference type="InterPro" id="IPR008030">
    <property type="entry name" value="NmrA-like"/>
</dbReference>
<dbReference type="EMBL" id="RBTP01000022">
    <property type="protein sequence ID" value="RMT82745.1"/>
    <property type="molecule type" value="Genomic_DNA"/>
</dbReference>
<keyword evidence="2" id="KW-0560">Oxidoreductase</keyword>
<evidence type="ECO:0000313" key="4">
    <source>
        <dbReference type="EMBL" id="RMT82745.1"/>
    </source>
</evidence>
<dbReference type="AlphaFoldDB" id="A0A3M5PEL7"/>
<dbReference type="Gene3D" id="3.90.25.10">
    <property type="entry name" value="UDP-galactose 4-epimerase, domain 1"/>
    <property type="match status" value="1"/>
</dbReference>